<protein>
    <submittedName>
        <fullName evidence="1">Uncharacterized protein</fullName>
    </submittedName>
</protein>
<reference evidence="1 2" key="1">
    <citation type="submission" date="2017-09" db="EMBL/GenBank/DDBJ databases">
        <title>Large-scale bioinformatics analysis of Bacillus genomes uncovers conserved roles of natural products in bacterial physiology.</title>
        <authorList>
            <consortium name="Agbiome Team Llc"/>
            <person name="Bleich R.M."/>
            <person name="Grubbs K.J."/>
            <person name="Santa Maria K.C."/>
            <person name="Allen S.E."/>
            <person name="Farag S."/>
            <person name="Shank E.A."/>
            <person name="Bowers A."/>
        </authorList>
    </citation>
    <scope>NUCLEOTIDE SEQUENCE [LARGE SCALE GENOMIC DNA]</scope>
    <source>
        <strain evidence="1 2">AFS070861</strain>
    </source>
</reference>
<evidence type="ECO:0000313" key="2">
    <source>
        <dbReference type="Proteomes" id="UP000224386"/>
    </source>
</evidence>
<gene>
    <name evidence="1" type="ORF">COK05_24410</name>
</gene>
<comment type="caution">
    <text evidence="1">The sequence shown here is derived from an EMBL/GenBank/DDBJ whole genome shotgun (WGS) entry which is preliminary data.</text>
</comment>
<organism evidence="1 2">
    <name type="scientific">Bacillus cereus</name>
    <dbReference type="NCBI Taxonomy" id="1396"/>
    <lineage>
        <taxon>Bacteria</taxon>
        <taxon>Bacillati</taxon>
        <taxon>Bacillota</taxon>
        <taxon>Bacilli</taxon>
        <taxon>Bacillales</taxon>
        <taxon>Bacillaceae</taxon>
        <taxon>Bacillus</taxon>
        <taxon>Bacillus cereus group</taxon>
    </lineage>
</organism>
<dbReference type="EMBL" id="NVAP01000049">
    <property type="protein sequence ID" value="PFQ42795.1"/>
    <property type="molecule type" value="Genomic_DNA"/>
</dbReference>
<dbReference type="RefSeq" id="WP_098614592.1">
    <property type="nucleotide sequence ID" value="NZ_NVAP01000049.1"/>
</dbReference>
<dbReference type="AlphaFoldDB" id="A0A2B2LJ34"/>
<dbReference type="Proteomes" id="UP000224386">
    <property type="component" value="Unassembled WGS sequence"/>
</dbReference>
<sequence length="69" mass="8349">MKAEHIELYEQALHHEQGQSSKWFCEVNNLEVQLQIAKSHYKHHTEERDRLQNLVTRWKGHKNEVKSEN</sequence>
<accession>A0A2B2LJ34</accession>
<proteinExistence type="predicted"/>
<evidence type="ECO:0000313" key="1">
    <source>
        <dbReference type="EMBL" id="PFQ42795.1"/>
    </source>
</evidence>
<name>A0A2B2LJ34_BACCE</name>